<dbReference type="CDD" id="cd16381">
    <property type="entry name" value="YitT_C_like_1"/>
    <property type="match status" value="1"/>
</dbReference>
<keyword evidence="2 6" id="KW-1003">Cell membrane</keyword>
<dbReference type="InterPro" id="IPR022930">
    <property type="entry name" value="UPF0316"/>
</dbReference>
<dbReference type="GO" id="GO:0005886">
    <property type="term" value="C:plasma membrane"/>
    <property type="evidence" value="ECO:0007669"/>
    <property type="project" value="UniProtKB-SubCell"/>
</dbReference>
<organism evidence="9 10">
    <name type="scientific">Anaeromicrobium sediminis</name>
    <dbReference type="NCBI Taxonomy" id="1478221"/>
    <lineage>
        <taxon>Bacteria</taxon>
        <taxon>Bacillati</taxon>
        <taxon>Bacillota</taxon>
        <taxon>Clostridia</taxon>
        <taxon>Peptostreptococcales</taxon>
        <taxon>Thermotaleaceae</taxon>
        <taxon>Anaeromicrobium</taxon>
    </lineage>
</organism>
<name>A0A267MG37_9FIRM</name>
<protein>
    <recommendedName>
        <fullName evidence="6">UPF0316 protein CCE28_14685</fullName>
    </recommendedName>
</protein>
<evidence type="ECO:0000259" key="8">
    <source>
        <dbReference type="Pfam" id="PF18955"/>
    </source>
</evidence>
<evidence type="ECO:0000256" key="2">
    <source>
        <dbReference type="ARBA" id="ARBA00022475"/>
    </source>
</evidence>
<comment type="subcellular location">
    <subcellularLocation>
        <location evidence="1 6">Cell membrane</location>
        <topology evidence="1 6">Multi-pass membrane protein</topology>
    </subcellularLocation>
</comment>
<dbReference type="HAMAP" id="MF_01515">
    <property type="entry name" value="UPF0316"/>
    <property type="match status" value="1"/>
</dbReference>
<evidence type="ECO:0000256" key="4">
    <source>
        <dbReference type="ARBA" id="ARBA00022989"/>
    </source>
</evidence>
<feature type="domain" description="DUF5698" evidence="8">
    <location>
        <begin position="23"/>
        <end position="79"/>
    </location>
</feature>
<dbReference type="Pfam" id="PF10035">
    <property type="entry name" value="DUF2179"/>
    <property type="match status" value="1"/>
</dbReference>
<feature type="domain" description="DUF2179" evidence="7">
    <location>
        <begin position="113"/>
        <end position="164"/>
    </location>
</feature>
<dbReference type="PANTHER" id="PTHR40060:SF1">
    <property type="entry name" value="UPF0316 PROTEIN YEBE"/>
    <property type="match status" value="1"/>
</dbReference>
<evidence type="ECO:0000313" key="9">
    <source>
        <dbReference type="EMBL" id="PAB58541.1"/>
    </source>
</evidence>
<dbReference type="Pfam" id="PF18955">
    <property type="entry name" value="DUF5698"/>
    <property type="match status" value="1"/>
</dbReference>
<dbReference type="AlphaFoldDB" id="A0A267MG37"/>
<evidence type="ECO:0000256" key="6">
    <source>
        <dbReference type="HAMAP-Rule" id="MF_01515"/>
    </source>
</evidence>
<comment type="caution">
    <text evidence="9">The sequence shown here is derived from an EMBL/GenBank/DDBJ whole genome shotgun (WGS) entry which is preliminary data.</text>
</comment>
<evidence type="ECO:0000259" key="7">
    <source>
        <dbReference type="Pfam" id="PF10035"/>
    </source>
</evidence>
<reference evidence="9 10" key="1">
    <citation type="submission" date="2017-06" db="EMBL/GenBank/DDBJ databases">
        <title>Draft genome sequence of anaerobic fermentative bacterium Anaeromicrobium sediminis DY2726D isolated from West Pacific Ocean sediments.</title>
        <authorList>
            <person name="Zeng X."/>
        </authorList>
    </citation>
    <scope>NUCLEOTIDE SEQUENCE [LARGE SCALE GENOMIC DNA]</scope>
    <source>
        <strain evidence="9 10">DY2726D</strain>
    </source>
</reference>
<dbReference type="PANTHER" id="PTHR40060">
    <property type="entry name" value="UPF0316 PROTEIN YEBE"/>
    <property type="match status" value="1"/>
</dbReference>
<keyword evidence="5 6" id="KW-0472">Membrane</keyword>
<evidence type="ECO:0000256" key="1">
    <source>
        <dbReference type="ARBA" id="ARBA00004651"/>
    </source>
</evidence>
<dbReference type="OrthoDB" id="48231at2"/>
<comment type="similarity">
    <text evidence="6">Belongs to the UPF0316 family.</text>
</comment>
<accession>A0A267MG37</accession>
<dbReference type="EMBL" id="NIBG01000014">
    <property type="protein sequence ID" value="PAB58541.1"/>
    <property type="molecule type" value="Genomic_DNA"/>
</dbReference>
<keyword evidence="4 6" id="KW-1133">Transmembrane helix</keyword>
<dbReference type="InterPro" id="IPR044035">
    <property type="entry name" value="DUF5698"/>
</dbReference>
<evidence type="ECO:0000313" key="10">
    <source>
        <dbReference type="Proteomes" id="UP000216024"/>
    </source>
</evidence>
<proteinExistence type="inferred from homology"/>
<sequence>MELFLGYLIIFGARILDVSISVVRTILVVRGKKFQAAMLGCVEVFIYITVLTKIMSQLDNIGNLIAYSLGFGSGQIVGIWLEQKIALGHVSYQIITKGNRADMIKALRDEGFAVTVVEGNGRDGKRHILNMVVKRNLQFKLHKILDEFDKDAFVTIKDTKHISGGYMKRK</sequence>
<evidence type="ECO:0000256" key="5">
    <source>
        <dbReference type="ARBA" id="ARBA00023136"/>
    </source>
</evidence>
<keyword evidence="3 6" id="KW-0812">Transmembrane</keyword>
<dbReference type="RefSeq" id="WP_095134483.1">
    <property type="nucleotide sequence ID" value="NZ_NIBG01000014.1"/>
</dbReference>
<dbReference type="InterPro" id="IPR019264">
    <property type="entry name" value="DUF2179"/>
</dbReference>
<gene>
    <name evidence="9" type="ORF">CCE28_14685</name>
</gene>
<keyword evidence="10" id="KW-1185">Reference proteome</keyword>
<evidence type="ECO:0000256" key="3">
    <source>
        <dbReference type="ARBA" id="ARBA00022692"/>
    </source>
</evidence>
<dbReference type="Proteomes" id="UP000216024">
    <property type="component" value="Unassembled WGS sequence"/>
</dbReference>